<feature type="compositionally biased region" description="Basic residues" evidence="1">
    <location>
        <begin position="108"/>
        <end position="118"/>
    </location>
</feature>
<accession>A0A453CHD2</accession>
<dbReference type="Proteomes" id="UP000015105">
    <property type="component" value="Chromosome 2D"/>
</dbReference>
<reference evidence="3" key="1">
    <citation type="journal article" date="2014" name="Science">
        <title>Ancient hybridizations among the ancestral genomes of bread wheat.</title>
        <authorList>
            <consortium name="International Wheat Genome Sequencing Consortium,"/>
            <person name="Marcussen T."/>
            <person name="Sandve S.R."/>
            <person name="Heier L."/>
            <person name="Spannagl M."/>
            <person name="Pfeifer M."/>
            <person name="Jakobsen K.S."/>
            <person name="Wulff B.B."/>
            <person name="Steuernagel B."/>
            <person name="Mayer K.F."/>
            <person name="Olsen O.A."/>
        </authorList>
    </citation>
    <scope>NUCLEOTIDE SEQUENCE [LARGE SCALE GENOMIC DNA]</scope>
    <source>
        <strain evidence="3">cv. AL8/78</strain>
    </source>
</reference>
<name>A0A453CHD2_AEGTS</name>
<reference evidence="2" key="5">
    <citation type="journal article" date="2021" name="G3 (Bethesda)">
        <title>Aegilops tauschii genome assembly Aet v5.0 features greater sequence contiguity and improved annotation.</title>
        <authorList>
            <person name="Wang L."/>
            <person name="Zhu T."/>
            <person name="Rodriguez J.C."/>
            <person name="Deal K.R."/>
            <person name="Dubcovsky J."/>
            <person name="McGuire P.E."/>
            <person name="Lux T."/>
            <person name="Spannagl M."/>
            <person name="Mayer K.F.X."/>
            <person name="Baldrich P."/>
            <person name="Meyers B.C."/>
            <person name="Huo N."/>
            <person name="Gu Y.Q."/>
            <person name="Zhou H."/>
            <person name="Devos K.M."/>
            <person name="Bennetzen J.L."/>
            <person name="Unver T."/>
            <person name="Budak H."/>
            <person name="Gulick P.J."/>
            <person name="Galiba G."/>
            <person name="Kalapos B."/>
            <person name="Nelson D.R."/>
            <person name="Li P."/>
            <person name="You F.M."/>
            <person name="Luo M.C."/>
            <person name="Dvorak J."/>
        </authorList>
    </citation>
    <scope>NUCLEOTIDE SEQUENCE [LARGE SCALE GENOMIC DNA]</scope>
    <source>
        <strain evidence="2">cv. AL8/78</strain>
    </source>
</reference>
<sequence>SLSIFIKETTIKFYKGYSKTGKHTQLQVNNKPAIQSKKKKNQQLNLNPWQYSSKQQTTARLAPGERDEPYPRNTWLLCCAYLNPWRTEQDSTKVERVRHGNGIAARHPITRRKPLPLS</sequence>
<proteinExistence type="predicted"/>
<reference evidence="2" key="4">
    <citation type="submission" date="2019-03" db="UniProtKB">
        <authorList>
            <consortium name="EnsemblPlants"/>
        </authorList>
    </citation>
    <scope>IDENTIFICATION</scope>
</reference>
<protein>
    <submittedName>
        <fullName evidence="2">Uncharacterized protein</fullName>
    </submittedName>
</protein>
<evidence type="ECO:0000313" key="3">
    <source>
        <dbReference type="Proteomes" id="UP000015105"/>
    </source>
</evidence>
<reference evidence="2" key="3">
    <citation type="journal article" date="2017" name="Nature">
        <title>Genome sequence of the progenitor of the wheat D genome Aegilops tauschii.</title>
        <authorList>
            <person name="Luo M.C."/>
            <person name="Gu Y.Q."/>
            <person name="Puiu D."/>
            <person name="Wang H."/>
            <person name="Twardziok S.O."/>
            <person name="Deal K.R."/>
            <person name="Huo N."/>
            <person name="Zhu T."/>
            <person name="Wang L."/>
            <person name="Wang Y."/>
            <person name="McGuire P.E."/>
            <person name="Liu S."/>
            <person name="Long H."/>
            <person name="Ramasamy R.K."/>
            <person name="Rodriguez J.C."/>
            <person name="Van S.L."/>
            <person name="Yuan L."/>
            <person name="Wang Z."/>
            <person name="Xia Z."/>
            <person name="Xiao L."/>
            <person name="Anderson O.D."/>
            <person name="Ouyang S."/>
            <person name="Liang Y."/>
            <person name="Zimin A.V."/>
            <person name="Pertea G."/>
            <person name="Qi P."/>
            <person name="Bennetzen J.L."/>
            <person name="Dai X."/>
            <person name="Dawson M.W."/>
            <person name="Muller H.G."/>
            <person name="Kugler K."/>
            <person name="Rivarola-Duarte L."/>
            <person name="Spannagl M."/>
            <person name="Mayer K.F.X."/>
            <person name="Lu F.H."/>
            <person name="Bevan M.W."/>
            <person name="Leroy P."/>
            <person name="Li P."/>
            <person name="You F.M."/>
            <person name="Sun Q."/>
            <person name="Liu Z."/>
            <person name="Lyons E."/>
            <person name="Wicker T."/>
            <person name="Salzberg S.L."/>
            <person name="Devos K.M."/>
            <person name="Dvorak J."/>
        </authorList>
    </citation>
    <scope>NUCLEOTIDE SEQUENCE [LARGE SCALE GENOMIC DNA]</scope>
    <source>
        <strain evidence="2">cv. AL8/78</strain>
    </source>
</reference>
<dbReference type="Gramene" id="AET2Gv20845900.1">
    <property type="protein sequence ID" value="AET2Gv20845900.1"/>
    <property type="gene ID" value="AET2Gv20845900"/>
</dbReference>
<organism evidence="2 3">
    <name type="scientific">Aegilops tauschii subsp. strangulata</name>
    <name type="common">Goatgrass</name>
    <dbReference type="NCBI Taxonomy" id="200361"/>
    <lineage>
        <taxon>Eukaryota</taxon>
        <taxon>Viridiplantae</taxon>
        <taxon>Streptophyta</taxon>
        <taxon>Embryophyta</taxon>
        <taxon>Tracheophyta</taxon>
        <taxon>Spermatophyta</taxon>
        <taxon>Magnoliopsida</taxon>
        <taxon>Liliopsida</taxon>
        <taxon>Poales</taxon>
        <taxon>Poaceae</taxon>
        <taxon>BOP clade</taxon>
        <taxon>Pooideae</taxon>
        <taxon>Triticodae</taxon>
        <taxon>Triticeae</taxon>
        <taxon>Triticinae</taxon>
        <taxon>Aegilops</taxon>
    </lineage>
</organism>
<evidence type="ECO:0000313" key="2">
    <source>
        <dbReference type="EnsemblPlants" id="AET2Gv20845900.1"/>
    </source>
</evidence>
<dbReference type="AlphaFoldDB" id="A0A453CHD2"/>
<keyword evidence="3" id="KW-1185">Reference proteome</keyword>
<evidence type="ECO:0000256" key="1">
    <source>
        <dbReference type="SAM" id="MobiDB-lite"/>
    </source>
</evidence>
<reference evidence="3" key="2">
    <citation type="journal article" date="2017" name="Nat. Plants">
        <title>The Aegilops tauschii genome reveals multiple impacts of transposons.</title>
        <authorList>
            <person name="Zhao G."/>
            <person name="Zou C."/>
            <person name="Li K."/>
            <person name="Wang K."/>
            <person name="Li T."/>
            <person name="Gao L."/>
            <person name="Zhang X."/>
            <person name="Wang H."/>
            <person name="Yang Z."/>
            <person name="Liu X."/>
            <person name="Jiang W."/>
            <person name="Mao L."/>
            <person name="Kong X."/>
            <person name="Jiao Y."/>
            <person name="Jia J."/>
        </authorList>
    </citation>
    <scope>NUCLEOTIDE SEQUENCE [LARGE SCALE GENOMIC DNA]</scope>
    <source>
        <strain evidence="3">cv. AL8/78</strain>
    </source>
</reference>
<feature type="region of interest" description="Disordered" evidence="1">
    <location>
        <begin position="99"/>
        <end position="118"/>
    </location>
</feature>
<dbReference type="EnsemblPlants" id="AET2Gv20845900.1">
    <property type="protein sequence ID" value="AET2Gv20845900.1"/>
    <property type="gene ID" value="AET2Gv20845900"/>
</dbReference>